<dbReference type="SMART" id="SM00421">
    <property type="entry name" value="HTH_LUXR"/>
    <property type="match status" value="1"/>
</dbReference>
<protein>
    <submittedName>
        <fullName evidence="6">PAS domain S-box protein</fullName>
    </submittedName>
</protein>
<dbReference type="CDD" id="cd06170">
    <property type="entry name" value="LuxR_C_like"/>
    <property type="match status" value="1"/>
</dbReference>
<feature type="domain" description="HTH luxR-type" evidence="3">
    <location>
        <begin position="433"/>
        <end position="498"/>
    </location>
</feature>
<evidence type="ECO:0000256" key="1">
    <source>
        <dbReference type="SAM" id="Coils"/>
    </source>
</evidence>
<feature type="domain" description="PAC" evidence="5">
    <location>
        <begin position="236"/>
        <end position="287"/>
    </location>
</feature>
<dbReference type="NCBIfam" id="TIGR00229">
    <property type="entry name" value="sensory_box"/>
    <property type="match status" value="3"/>
</dbReference>
<dbReference type="SMART" id="SM00086">
    <property type="entry name" value="PAC"/>
    <property type="match status" value="2"/>
</dbReference>
<dbReference type="SMART" id="SM00091">
    <property type="entry name" value="PAS"/>
    <property type="match status" value="3"/>
</dbReference>
<feature type="domain" description="PAS" evidence="4">
    <location>
        <begin position="162"/>
        <end position="221"/>
    </location>
</feature>
<dbReference type="PRINTS" id="PR00038">
    <property type="entry name" value="HTHLUXR"/>
</dbReference>
<evidence type="ECO:0000313" key="7">
    <source>
        <dbReference type="Proteomes" id="UP000501452"/>
    </source>
</evidence>
<feature type="region of interest" description="Disordered" evidence="2">
    <location>
        <begin position="1"/>
        <end position="29"/>
    </location>
</feature>
<evidence type="ECO:0000259" key="3">
    <source>
        <dbReference type="PROSITE" id="PS50043"/>
    </source>
</evidence>
<evidence type="ECO:0000259" key="4">
    <source>
        <dbReference type="PROSITE" id="PS50112"/>
    </source>
</evidence>
<dbReference type="InterPro" id="IPR001610">
    <property type="entry name" value="PAC"/>
</dbReference>
<dbReference type="Pfam" id="PF13188">
    <property type="entry name" value="PAS_8"/>
    <property type="match status" value="1"/>
</dbReference>
<sequence>MDGDEKKPEESLDRAEEAGFTGGRDRSASSFGGEEHLYRAFFRAGPDGVLFADAGGGILDANEEACRLLGRGREELLAPGGGEIFDPSDPRLAAARGEQDLTGSFRGHLRVLRGHPGGEVGTFEASVTVAGYVDGAGENRLVIVVRDTEEQRRPDPEVSRGAEETFLSIASYVGDAVVVFEIDGSLRYVSPALERLTGYAPEELVGFVMLDVIHPEDLEMVVAESVEIWDSPGIAPPFIFRLRRKDGSWAHLEFAMNNLLEDERVGGVVVIIRDVTERVRAEEEVRRLNSELERRVAERTAELQAAVTKLKENEELFRATFEGAATGIALLSTEGRYLRANRRFCTITGHRDGELVGEDFRDTIHPEDAPGDEERRLRVAAGETPDYSAEVRYLRESGSPVWVQSNVSLVRDDSGGPAYFILVVEDIDARKKAELALGSLTLREKEVLLRLARGETSRQISDRLFISYNTVRSHVASIIVKLGVENRTQAARRAIEFGLVLDDAKTV</sequence>
<dbReference type="KEGG" id="rub:GBA63_00385"/>
<dbReference type="InterPro" id="IPR000792">
    <property type="entry name" value="Tscrpt_reg_LuxR_C"/>
</dbReference>
<keyword evidence="7" id="KW-1185">Reference proteome</keyword>
<dbReference type="InterPro" id="IPR016032">
    <property type="entry name" value="Sig_transdc_resp-reg_C-effctor"/>
</dbReference>
<dbReference type="SUPFAM" id="SSF46894">
    <property type="entry name" value="C-terminal effector domain of the bipartite response regulators"/>
    <property type="match status" value="1"/>
</dbReference>
<feature type="coiled-coil region" evidence="1">
    <location>
        <begin position="278"/>
        <end position="309"/>
    </location>
</feature>
<feature type="domain" description="PAS" evidence="4">
    <location>
        <begin position="34"/>
        <end position="89"/>
    </location>
</feature>
<feature type="domain" description="PAC" evidence="5">
    <location>
        <begin position="387"/>
        <end position="439"/>
    </location>
</feature>
<dbReference type="PROSITE" id="PS50112">
    <property type="entry name" value="PAS"/>
    <property type="match status" value="3"/>
</dbReference>
<dbReference type="GO" id="GO:0006355">
    <property type="term" value="P:regulation of DNA-templated transcription"/>
    <property type="evidence" value="ECO:0007669"/>
    <property type="project" value="InterPro"/>
</dbReference>
<dbReference type="InterPro" id="IPR000700">
    <property type="entry name" value="PAS-assoc_C"/>
</dbReference>
<accession>A0A6G8Q423</accession>
<evidence type="ECO:0000259" key="5">
    <source>
        <dbReference type="PROSITE" id="PS50113"/>
    </source>
</evidence>
<dbReference type="Gene3D" id="3.30.450.20">
    <property type="entry name" value="PAS domain"/>
    <property type="match status" value="3"/>
</dbReference>
<dbReference type="InterPro" id="IPR052155">
    <property type="entry name" value="Biofilm_reg_signaling"/>
</dbReference>
<gene>
    <name evidence="6" type="ORF">GBA63_00385</name>
</gene>
<dbReference type="PANTHER" id="PTHR44757">
    <property type="entry name" value="DIGUANYLATE CYCLASE DGCP"/>
    <property type="match status" value="1"/>
</dbReference>
<evidence type="ECO:0000256" key="2">
    <source>
        <dbReference type="SAM" id="MobiDB-lite"/>
    </source>
</evidence>
<dbReference type="InterPro" id="IPR013655">
    <property type="entry name" value="PAS_fold_3"/>
</dbReference>
<reference evidence="6 7" key="1">
    <citation type="submission" date="2019-10" db="EMBL/GenBank/DDBJ databases">
        <title>Rubrobacter sp nov SCSIO 52090 isolated from a deep-sea sediment in the South China Sea.</title>
        <authorList>
            <person name="Chen R.W."/>
        </authorList>
    </citation>
    <scope>NUCLEOTIDE SEQUENCE [LARGE SCALE GENOMIC DNA]</scope>
    <source>
        <strain evidence="6 7">SCSIO 52909</strain>
    </source>
</reference>
<dbReference type="PROSITE" id="PS50113">
    <property type="entry name" value="PAC"/>
    <property type="match status" value="2"/>
</dbReference>
<dbReference type="Pfam" id="PF00196">
    <property type="entry name" value="GerE"/>
    <property type="match status" value="1"/>
</dbReference>
<keyword evidence="1" id="KW-0175">Coiled coil</keyword>
<name>A0A6G8Q423_9ACTN</name>
<dbReference type="EMBL" id="CP045119">
    <property type="protein sequence ID" value="QIN81244.1"/>
    <property type="molecule type" value="Genomic_DNA"/>
</dbReference>
<dbReference type="SUPFAM" id="SSF55785">
    <property type="entry name" value="PYP-like sensor domain (PAS domain)"/>
    <property type="match status" value="3"/>
</dbReference>
<dbReference type="InterPro" id="IPR036388">
    <property type="entry name" value="WH-like_DNA-bd_sf"/>
</dbReference>
<dbReference type="AlphaFoldDB" id="A0A6G8Q423"/>
<dbReference type="Proteomes" id="UP000501452">
    <property type="component" value="Chromosome"/>
</dbReference>
<evidence type="ECO:0000313" key="6">
    <source>
        <dbReference type="EMBL" id="QIN81244.1"/>
    </source>
</evidence>
<proteinExistence type="predicted"/>
<dbReference type="CDD" id="cd00130">
    <property type="entry name" value="PAS"/>
    <property type="match status" value="3"/>
</dbReference>
<dbReference type="PANTHER" id="PTHR44757:SF2">
    <property type="entry name" value="BIOFILM ARCHITECTURE MAINTENANCE PROTEIN MBAA"/>
    <property type="match status" value="1"/>
</dbReference>
<dbReference type="Gene3D" id="1.10.10.10">
    <property type="entry name" value="Winged helix-like DNA-binding domain superfamily/Winged helix DNA-binding domain"/>
    <property type="match status" value="1"/>
</dbReference>
<dbReference type="PROSITE" id="PS50043">
    <property type="entry name" value="HTH_LUXR_2"/>
    <property type="match status" value="1"/>
</dbReference>
<organism evidence="6 7">
    <name type="scientific">Rubrobacter tropicus</name>
    <dbReference type="NCBI Taxonomy" id="2653851"/>
    <lineage>
        <taxon>Bacteria</taxon>
        <taxon>Bacillati</taxon>
        <taxon>Actinomycetota</taxon>
        <taxon>Rubrobacteria</taxon>
        <taxon>Rubrobacterales</taxon>
        <taxon>Rubrobacteraceae</taxon>
        <taxon>Rubrobacter</taxon>
    </lineage>
</organism>
<dbReference type="GO" id="GO:0003677">
    <property type="term" value="F:DNA binding"/>
    <property type="evidence" value="ECO:0007669"/>
    <property type="project" value="InterPro"/>
</dbReference>
<dbReference type="Pfam" id="PF08447">
    <property type="entry name" value="PAS_3"/>
    <property type="match status" value="2"/>
</dbReference>
<dbReference type="PROSITE" id="PS00622">
    <property type="entry name" value="HTH_LUXR_1"/>
    <property type="match status" value="1"/>
</dbReference>
<dbReference type="InterPro" id="IPR035965">
    <property type="entry name" value="PAS-like_dom_sf"/>
</dbReference>
<dbReference type="InterPro" id="IPR000014">
    <property type="entry name" value="PAS"/>
</dbReference>
<feature type="domain" description="PAS" evidence="4">
    <location>
        <begin position="313"/>
        <end position="368"/>
    </location>
</feature>